<keyword evidence="3" id="KW-1185">Reference proteome</keyword>
<name>A0ABM9DUT5_9HYPH</name>
<dbReference type="Proteomes" id="UP001152604">
    <property type="component" value="Unassembled WGS sequence"/>
</dbReference>
<feature type="chain" id="PRO_5046065404" evidence="1">
    <location>
        <begin position="24"/>
        <end position="146"/>
    </location>
</feature>
<feature type="signal peptide" evidence="1">
    <location>
        <begin position="1"/>
        <end position="23"/>
    </location>
</feature>
<evidence type="ECO:0000313" key="3">
    <source>
        <dbReference type="Proteomes" id="UP001152604"/>
    </source>
</evidence>
<sequence>MTMDPATISAVSALAGSAIGALASVATTWFTQHHQDHAQRLGQEGSRRERLFGEFIDQASKAYADGVVQERLDDPAKLVPMYTAMNKLRLFATPGTIGAAEAVLVLVVDTYEKTSTALEARNSHITAHDILREFADACRAELTYLR</sequence>
<evidence type="ECO:0000256" key="1">
    <source>
        <dbReference type="SAM" id="SignalP"/>
    </source>
</evidence>
<accession>A0ABM9DUT5</accession>
<gene>
    <name evidence="2" type="ORF">MES4922_240006</name>
</gene>
<keyword evidence="1" id="KW-0732">Signal</keyword>
<proteinExistence type="predicted"/>
<evidence type="ECO:0000313" key="2">
    <source>
        <dbReference type="EMBL" id="CAH2400454.1"/>
    </source>
</evidence>
<dbReference type="EMBL" id="CAKXZS010000017">
    <property type="protein sequence ID" value="CAH2400454.1"/>
    <property type="molecule type" value="Genomic_DNA"/>
</dbReference>
<reference evidence="2" key="1">
    <citation type="submission" date="2022-03" db="EMBL/GenBank/DDBJ databases">
        <authorList>
            <person name="Brunel B."/>
        </authorList>
    </citation>
    <scope>NUCLEOTIDE SEQUENCE</scope>
    <source>
        <strain evidence="2">STM4922sample</strain>
    </source>
</reference>
<organism evidence="2 3">
    <name type="scientific">Mesorhizobium ventifaucium</name>
    <dbReference type="NCBI Taxonomy" id="666020"/>
    <lineage>
        <taxon>Bacteria</taxon>
        <taxon>Pseudomonadati</taxon>
        <taxon>Pseudomonadota</taxon>
        <taxon>Alphaproteobacteria</taxon>
        <taxon>Hyphomicrobiales</taxon>
        <taxon>Phyllobacteriaceae</taxon>
        <taxon>Mesorhizobium</taxon>
    </lineage>
</organism>
<protein>
    <submittedName>
        <fullName evidence="2">Uncharacterized protein</fullName>
    </submittedName>
</protein>
<comment type="caution">
    <text evidence="2">The sequence shown here is derived from an EMBL/GenBank/DDBJ whole genome shotgun (WGS) entry which is preliminary data.</text>
</comment>